<evidence type="ECO:0000313" key="3">
    <source>
        <dbReference type="Proteomes" id="UP001501102"/>
    </source>
</evidence>
<keyword evidence="1" id="KW-0472">Membrane</keyword>
<organism evidence="2 3">
    <name type="scientific">Streptomyces thioluteus</name>
    <dbReference type="NCBI Taxonomy" id="66431"/>
    <lineage>
        <taxon>Bacteria</taxon>
        <taxon>Bacillati</taxon>
        <taxon>Actinomycetota</taxon>
        <taxon>Actinomycetes</taxon>
        <taxon>Kitasatosporales</taxon>
        <taxon>Streptomycetaceae</taxon>
        <taxon>Streptomyces</taxon>
    </lineage>
</organism>
<evidence type="ECO:0000313" key="2">
    <source>
        <dbReference type="EMBL" id="GAA2933234.1"/>
    </source>
</evidence>
<keyword evidence="1" id="KW-0812">Transmembrane</keyword>
<sequence>MLRLIRDRRLVHFVVLGVLAVAVFLFAHERRRLRGPFYRGRPTDLQNGVGGTSGVRGHGLVGDLDRAFAANDTHALWAIGLVIAAVRRAGGRGGDRAVAARRRWAEYLTFVATSVLLVPEVYELTGHVSALKGLHSADQPGRGRLYLLSPNGSSALRGGGRAEEAVRVSATAVGRRWSGSNPGG</sequence>
<proteinExistence type="predicted"/>
<keyword evidence="1" id="KW-1133">Transmembrane helix</keyword>
<dbReference type="InterPro" id="IPR021125">
    <property type="entry name" value="DUF2127"/>
</dbReference>
<protein>
    <submittedName>
        <fullName evidence="2">Uncharacterized protein</fullName>
    </submittedName>
</protein>
<dbReference type="EMBL" id="BAAAXZ010000117">
    <property type="protein sequence ID" value="GAA2933234.1"/>
    <property type="molecule type" value="Genomic_DNA"/>
</dbReference>
<comment type="caution">
    <text evidence="2">The sequence shown here is derived from an EMBL/GenBank/DDBJ whole genome shotgun (WGS) entry which is preliminary data.</text>
</comment>
<dbReference type="Pfam" id="PF09900">
    <property type="entry name" value="DUF2127"/>
    <property type="match status" value="1"/>
</dbReference>
<accession>A0ABN3X2S2</accession>
<evidence type="ECO:0000256" key="1">
    <source>
        <dbReference type="SAM" id="Phobius"/>
    </source>
</evidence>
<feature type="transmembrane region" description="Helical" evidence="1">
    <location>
        <begin position="10"/>
        <end position="27"/>
    </location>
</feature>
<dbReference type="Proteomes" id="UP001501102">
    <property type="component" value="Unassembled WGS sequence"/>
</dbReference>
<keyword evidence="3" id="KW-1185">Reference proteome</keyword>
<dbReference type="RefSeq" id="WP_344963895.1">
    <property type="nucleotide sequence ID" value="NZ_BAAAXZ010000117.1"/>
</dbReference>
<gene>
    <name evidence="2" type="ORF">GCM10020221_31250</name>
</gene>
<name>A0ABN3X2S2_STRTU</name>
<reference evidence="2 3" key="1">
    <citation type="journal article" date="2019" name="Int. J. Syst. Evol. Microbiol.">
        <title>The Global Catalogue of Microorganisms (GCM) 10K type strain sequencing project: providing services to taxonomists for standard genome sequencing and annotation.</title>
        <authorList>
            <consortium name="The Broad Institute Genomics Platform"/>
            <consortium name="The Broad Institute Genome Sequencing Center for Infectious Disease"/>
            <person name="Wu L."/>
            <person name="Ma J."/>
        </authorList>
    </citation>
    <scope>NUCLEOTIDE SEQUENCE [LARGE SCALE GENOMIC DNA]</scope>
    <source>
        <strain evidence="2 3">JCM 4087</strain>
    </source>
</reference>